<evidence type="ECO:0000313" key="9">
    <source>
        <dbReference type="Proteomes" id="UP001375743"/>
    </source>
</evidence>
<keyword evidence="6" id="KW-0472">Membrane</keyword>
<comment type="caution">
    <text evidence="8">The sequence shown here is derived from an EMBL/GenBank/DDBJ whole genome shotgun (WGS) entry which is preliminary data.</text>
</comment>
<keyword evidence="7" id="KW-0998">Cell outer membrane</keyword>
<dbReference type="Gene3D" id="2.40.160.60">
    <property type="entry name" value="Outer membrane protein transport protein (OMPP1/FadL/TodX)"/>
    <property type="match status" value="1"/>
</dbReference>
<evidence type="ECO:0000256" key="1">
    <source>
        <dbReference type="ARBA" id="ARBA00004571"/>
    </source>
</evidence>
<evidence type="ECO:0000256" key="3">
    <source>
        <dbReference type="ARBA" id="ARBA00022452"/>
    </source>
</evidence>
<dbReference type="Pfam" id="PF03349">
    <property type="entry name" value="Toluene_X"/>
    <property type="match status" value="1"/>
</dbReference>
<dbReference type="PANTHER" id="PTHR35093:SF3">
    <property type="entry name" value="LONG-CHAIN FATTY ACID TRANSPORT PROTEIN"/>
    <property type="match status" value="1"/>
</dbReference>
<keyword evidence="9" id="KW-1185">Reference proteome</keyword>
<organism evidence="8 9">
    <name type="scientific">Benzoatithermus flavus</name>
    <dbReference type="NCBI Taxonomy" id="3108223"/>
    <lineage>
        <taxon>Bacteria</taxon>
        <taxon>Pseudomonadati</taxon>
        <taxon>Pseudomonadota</taxon>
        <taxon>Alphaproteobacteria</taxon>
        <taxon>Geminicoccales</taxon>
        <taxon>Geminicoccaceae</taxon>
        <taxon>Benzoatithermus</taxon>
    </lineage>
</organism>
<keyword evidence="5" id="KW-0732">Signal</keyword>
<sequence length="447" mass="47673">MRRLGIGSVAGSLLTLALGIGGAEAAGFALKEQSTTAQGNAFAGATSAAEDVSYMFFNPAALGWVAKIEAATMATLVAPRSKLESAEGRTVPGTAIPGRGHADDIADNAVVPAFYAAAPLPGGVRIGLGINAPFGLETGYPDQWVGRYHAVHSRLTTVNINPAVAWRPRDWVAFGAGFQAQHADGELTNAVDFGTIGAAARIPGAAPGRQDGFARLTGDDWAYGWDAGAIVEPVAGTRFGIAYRSEIQHTLDGDVDFSGDTTGIAGIIRRATGAFADTDASLKLNTPASLSFGVHQDVTDRLAVMAEAQWTDWSVFDQLTVKFDNPAQPDNVTEEEWRDSWFFALGATWRPDDRWTLRAGIAFDQSPVRDRSRTPRIPDENRYWLSLGAGWQPLPWLGLDAAFTYILVEDSEVDLAATDTGSAFRGDLHASYDNDIILAGLSARVRF</sequence>
<evidence type="ECO:0000256" key="2">
    <source>
        <dbReference type="ARBA" id="ARBA00008163"/>
    </source>
</evidence>
<comment type="similarity">
    <text evidence="2">Belongs to the OmpP1/FadL family.</text>
</comment>
<dbReference type="Proteomes" id="UP001375743">
    <property type="component" value="Unassembled WGS sequence"/>
</dbReference>
<evidence type="ECO:0000256" key="6">
    <source>
        <dbReference type="ARBA" id="ARBA00023136"/>
    </source>
</evidence>
<evidence type="ECO:0000256" key="4">
    <source>
        <dbReference type="ARBA" id="ARBA00022692"/>
    </source>
</evidence>
<proteinExistence type="inferred from homology"/>
<keyword evidence="4" id="KW-0812">Transmembrane</keyword>
<dbReference type="SUPFAM" id="SSF56935">
    <property type="entry name" value="Porins"/>
    <property type="match status" value="1"/>
</dbReference>
<protein>
    <submittedName>
        <fullName evidence="8">Outer membrane protein transport protein</fullName>
    </submittedName>
</protein>
<dbReference type="PANTHER" id="PTHR35093">
    <property type="entry name" value="OUTER MEMBRANE PROTEIN NMB0088-RELATED"/>
    <property type="match status" value="1"/>
</dbReference>
<accession>A0ABU8XXP5</accession>
<dbReference type="EMBL" id="JBBLZC010000017">
    <property type="protein sequence ID" value="MEK0084707.1"/>
    <property type="molecule type" value="Genomic_DNA"/>
</dbReference>
<comment type="subcellular location">
    <subcellularLocation>
        <location evidence="1">Cell outer membrane</location>
        <topology evidence="1">Multi-pass membrane protein</topology>
    </subcellularLocation>
</comment>
<keyword evidence="3" id="KW-1134">Transmembrane beta strand</keyword>
<dbReference type="InterPro" id="IPR005017">
    <property type="entry name" value="OMPP1/FadL/TodX"/>
</dbReference>
<evidence type="ECO:0000256" key="5">
    <source>
        <dbReference type="ARBA" id="ARBA00022729"/>
    </source>
</evidence>
<dbReference type="RefSeq" id="WP_418160555.1">
    <property type="nucleotide sequence ID" value="NZ_JBBLZC010000017.1"/>
</dbReference>
<evidence type="ECO:0000256" key="7">
    <source>
        <dbReference type="ARBA" id="ARBA00023237"/>
    </source>
</evidence>
<evidence type="ECO:0000313" key="8">
    <source>
        <dbReference type="EMBL" id="MEK0084707.1"/>
    </source>
</evidence>
<reference evidence="8 9" key="1">
    <citation type="submission" date="2024-01" db="EMBL/GenBank/DDBJ databases">
        <title>Multi-omics insights into the function and evolution of sodium benzoate biodegradation pathways in Benzoatithermus flavus gen. nov., sp. nov. from hot spring.</title>
        <authorList>
            <person name="Hu C.-J."/>
            <person name="Li W.-J."/>
        </authorList>
    </citation>
    <scope>NUCLEOTIDE SEQUENCE [LARGE SCALE GENOMIC DNA]</scope>
    <source>
        <strain evidence="8 9">SYSU G07066</strain>
    </source>
</reference>
<name>A0ABU8XXP5_9PROT</name>
<gene>
    <name evidence="8" type="ORF">U1T56_16250</name>
</gene>